<dbReference type="InterPro" id="IPR029058">
    <property type="entry name" value="AB_hydrolase_fold"/>
</dbReference>
<comment type="caution">
    <text evidence="1">The sequence shown here is derived from an EMBL/GenBank/DDBJ whole genome shotgun (WGS) entry which is preliminary data.</text>
</comment>
<protein>
    <submittedName>
        <fullName evidence="1">Prolyl oligopeptidase family protein</fullName>
    </submittedName>
</protein>
<name>A0AA94KNM6_9ENTR</name>
<sequence length="292" mass="32516">MGIITLFFLSISVYADIPLLWNQKAISSNCPITADEVWVKYDGGVDCIRYFAGGNMQNAPLVVVVFLGDRVPFIKRDPETIPANTATAQRKIAKKFSMRTGLPVVIVARPGTYGSSGNHYNRRQRAEFLALNATLDRLRQQYNIGQFILAGHSGGATAASALLTLGRTDIRCAILTSGAWDLLNRAEVLRKERGERSDAGKDITGLANPYDPLYHVDNIPPDPQRQILVIGNLQDQITPFELQVKFARALRDKHHRVALIESPAYPPEYHNLKGNQELKYVKQCTSARMAKR</sequence>
<proteinExistence type="predicted"/>
<gene>
    <name evidence="1" type="ORF">SAMN05216286_0848</name>
</gene>
<evidence type="ECO:0000313" key="1">
    <source>
        <dbReference type="EMBL" id="SFB78303.1"/>
    </source>
</evidence>
<evidence type="ECO:0000313" key="2">
    <source>
        <dbReference type="Proteomes" id="UP000182314"/>
    </source>
</evidence>
<organism evidence="1 2">
    <name type="scientific">Kosakonia oryzae</name>
    <dbReference type="NCBI Taxonomy" id="497725"/>
    <lineage>
        <taxon>Bacteria</taxon>
        <taxon>Pseudomonadati</taxon>
        <taxon>Pseudomonadota</taxon>
        <taxon>Gammaproteobacteria</taxon>
        <taxon>Enterobacterales</taxon>
        <taxon>Enterobacteriaceae</taxon>
        <taxon>Kosakonia</taxon>
    </lineage>
</organism>
<accession>A0AA94KNM6</accession>
<dbReference type="Proteomes" id="UP000182314">
    <property type="component" value="Unassembled WGS sequence"/>
</dbReference>
<dbReference type="KEGG" id="kor:AWR26_16925"/>
<dbReference type="EMBL" id="FOKO01000001">
    <property type="protein sequence ID" value="SFB78303.1"/>
    <property type="molecule type" value="Genomic_DNA"/>
</dbReference>
<reference evidence="1 2" key="1">
    <citation type="submission" date="2016-10" db="EMBL/GenBank/DDBJ databases">
        <authorList>
            <person name="Varghese N."/>
            <person name="Submissions S."/>
        </authorList>
    </citation>
    <scope>NUCLEOTIDE SEQUENCE [LARGE SCALE GENOMIC DNA]</scope>
    <source>
        <strain evidence="1 2">CGMCC 1.7012</strain>
    </source>
</reference>
<dbReference type="Gene3D" id="3.40.50.1820">
    <property type="entry name" value="alpha/beta hydrolase"/>
    <property type="match status" value="1"/>
</dbReference>
<dbReference type="SUPFAM" id="SSF53474">
    <property type="entry name" value="alpha/beta-Hydrolases"/>
    <property type="match status" value="1"/>
</dbReference>
<dbReference type="AlphaFoldDB" id="A0AA94KNM6"/>